<dbReference type="PANTHER" id="PTHR45663">
    <property type="entry name" value="GEO12009P1"/>
    <property type="match status" value="1"/>
</dbReference>
<dbReference type="InterPro" id="IPR005746">
    <property type="entry name" value="Thioredoxin"/>
</dbReference>
<comment type="similarity">
    <text evidence="1">Belongs to the thioredoxin family.</text>
</comment>
<evidence type="ECO:0000256" key="6">
    <source>
        <dbReference type="NCBIfam" id="TIGR01068"/>
    </source>
</evidence>
<evidence type="ECO:0000256" key="3">
    <source>
        <dbReference type="ARBA" id="ARBA00022982"/>
    </source>
</evidence>
<feature type="domain" description="Thioredoxin" evidence="7">
    <location>
        <begin position="1"/>
        <end position="105"/>
    </location>
</feature>
<keyword evidence="5" id="KW-0676">Redox-active center</keyword>
<evidence type="ECO:0000256" key="2">
    <source>
        <dbReference type="ARBA" id="ARBA00022448"/>
    </source>
</evidence>
<dbReference type="RefSeq" id="WP_193349601.1">
    <property type="nucleotide sequence ID" value="NZ_CBCSIP010000075.1"/>
</dbReference>
<dbReference type="Proteomes" id="UP001516472">
    <property type="component" value="Unassembled WGS sequence"/>
</dbReference>
<comment type="caution">
    <text evidence="8">The sequence shown here is derived from an EMBL/GenBank/DDBJ whole genome shotgun (WGS) entry which is preliminary data.</text>
</comment>
<name>A0ABR9PQB7_9BACT</name>
<protein>
    <recommendedName>
        <fullName evidence="6">Thioredoxin</fullName>
    </recommendedName>
</protein>
<dbReference type="PRINTS" id="PR00421">
    <property type="entry name" value="THIOREDOXIN"/>
</dbReference>
<accession>A0ABR9PQB7</accession>
<dbReference type="PROSITE" id="PS51352">
    <property type="entry name" value="THIOREDOXIN_2"/>
    <property type="match status" value="1"/>
</dbReference>
<dbReference type="CDD" id="cd02947">
    <property type="entry name" value="TRX_family"/>
    <property type="match status" value="1"/>
</dbReference>
<proteinExistence type="inferred from homology"/>
<evidence type="ECO:0000313" key="9">
    <source>
        <dbReference type="Proteomes" id="UP001516472"/>
    </source>
</evidence>
<organism evidence="8 9">
    <name type="scientific">Corallococcus soli</name>
    <dbReference type="NCBI Taxonomy" id="2710757"/>
    <lineage>
        <taxon>Bacteria</taxon>
        <taxon>Pseudomonadati</taxon>
        <taxon>Myxococcota</taxon>
        <taxon>Myxococcia</taxon>
        <taxon>Myxococcales</taxon>
        <taxon>Cystobacterineae</taxon>
        <taxon>Myxococcaceae</taxon>
        <taxon>Corallococcus</taxon>
    </lineage>
</organism>
<dbReference type="PANTHER" id="PTHR45663:SF40">
    <property type="entry name" value="THIOREDOXIN 2"/>
    <property type="match status" value="1"/>
</dbReference>
<keyword evidence="4" id="KW-1015">Disulfide bond</keyword>
<dbReference type="EMBL" id="JAAIYO010000005">
    <property type="protein sequence ID" value="MBE4750120.1"/>
    <property type="molecule type" value="Genomic_DNA"/>
</dbReference>
<dbReference type="Gene3D" id="3.40.30.10">
    <property type="entry name" value="Glutaredoxin"/>
    <property type="match status" value="1"/>
</dbReference>
<evidence type="ECO:0000256" key="4">
    <source>
        <dbReference type="ARBA" id="ARBA00023157"/>
    </source>
</evidence>
<evidence type="ECO:0000256" key="5">
    <source>
        <dbReference type="ARBA" id="ARBA00023284"/>
    </source>
</evidence>
<dbReference type="NCBIfam" id="TIGR01068">
    <property type="entry name" value="thioredoxin"/>
    <property type="match status" value="1"/>
</dbReference>
<evidence type="ECO:0000259" key="7">
    <source>
        <dbReference type="PROSITE" id="PS51352"/>
    </source>
</evidence>
<keyword evidence="9" id="KW-1185">Reference proteome</keyword>
<evidence type="ECO:0000313" key="8">
    <source>
        <dbReference type="EMBL" id="MBE4750120.1"/>
    </source>
</evidence>
<dbReference type="InterPro" id="IPR013766">
    <property type="entry name" value="Thioredoxin_domain"/>
</dbReference>
<keyword evidence="3" id="KW-0249">Electron transport</keyword>
<reference evidence="8 9" key="1">
    <citation type="submission" date="2020-02" db="EMBL/GenBank/DDBJ databases">
        <authorList>
            <person name="Babadi Z.K."/>
            <person name="Risdian C."/>
            <person name="Ebrahimipour G.H."/>
            <person name="Wink J."/>
        </authorList>
    </citation>
    <scope>NUCLEOTIDE SEQUENCE [LARGE SCALE GENOMIC DNA]</scope>
    <source>
        <strain evidence="8 9">ZKHCc1 1396</strain>
    </source>
</reference>
<dbReference type="InterPro" id="IPR036249">
    <property type="entry name" value="Thioredoxin-like_sf"/>
</dbReference>
<keyword evidence="2" id="KW-0813">Transport</keyword>
<sequence>MATLEITKDNFKETVGKDGIVVLDWWATWCGPCRAFAPVFEKTSELHKDIAFGKIDTDAQPDLSGAFQIRSIPTLMVFRDGILLFEQPGALPQAALEDLIKQVRALNMDDVKREVEEQRKAKGAPEA</sequence>
<dbReference type="Pfam" id="PF00085">
    <property type="entry name" value="Thioredoxin"/>
    <property type="match status" value="1"/>
</dbReference>
<gene>
    <name evidence="8" type="primary">trxA</name>
    <name evidence="8" type="ORF">G4177_18295</name>
</gene>
<evidence type="ECO:0000256" key="1">
    <source>
        <dbReference type="ARBA" id="ARBA00008987"/>
    </source>
</evidence>
<dbReference type="SUPFAM" id="SSF52833">
    <property type="entry name" value="Thioredoxin-like"/>
    <property type="match status" value="1"/>
</dbReference>